<accession>A0ABQ1THJ4</accession>
<dbReference type="PANTHER" id="PTHR34217:SF1">
    <property type="entry name" value="CARBOXYPEPTIDASE 1"/>
    <property type="match status" value="1"/>
</dbReference>
<dbReference type="CDD" id="cd06460">
    <property type="entry name" value="M32_Taq"/>
    <property type="match status" value="1"/>
</dbReference>
<evidence type="ECO:0000313" key="2">
    <source>
        <dbReference type="EMBL" id="GGE93571.1"/>
    </source>
</evidence>
<dbReference type="Pfam" id="PF02074">
    <property type="entry name" value="Peptidase_M32"/>
    <property type="match status" value="1"/>
</dbReference>
<dbReference type="SUPFAM" id="SSF55486">
    <property type="entry name" value="Metalloproteases ('zincins'), catalytic domain"/>
    <property type="match status" value="1"/>
</dbReference>
<keyword evidence="1" id="KW-0378">Hydrolase</keyword>
<dbReference type="EC" id="3.4.17.19" evidence="1"/>
<keyword evidence="1" id="KW-0645">Protease</keyword>
<keyword evidence="1 2" id="KW-0121">Carboxypeptidase</keyword>
<comment type="catalytic activity">
    <reaction evidence="1">
        <text>Release of a C-terminal amino acid with broad specificity, except for -Pro.</text>
        <dbReference type="EC" id="3.4.17.19"/>
    </reaction>
</comment>
<dbReference type="Proteomes" id="UP000606498">
    <property type="component" value="Unassembled WGS sequence"/>
</dbReference>
<proteinExistence type="inferred from homology"/>
<reference evidence="3" key="1">
    <citation type="journal article" date="2019" name="Int. J. Syst. Evol. Microbiol.">
        <title>The Global Catalogue of Microorganisms (GCM) 10K type strain sequencing project: providing services to taxonomists for standard genome sequencing and annotation.</title>
        <authorList>
            <consortium name="The Broad Institute Genomics Platform"/>
            <consortium name="The Broad Institute Genome Sequencing Center for Infectious Disease"/>
            <person name="Wu L."/>
            <person name="Ma J."/>
        </authorList>
    </citation>
    <scope>NUCLEOTIDE SEQUENCE [LARGE SCALE GENOMIC DNA]</scope>
    <source>
        <strain evidence="3">CGMCC 1.16033</strain>
    </source>
</reference>
<protein>
    <recommendedName>
        <fullName evidence="1">Metal-dependent carboxypeptidase</fullName>
        <ecNumber evidence="1">3.4.17.19</ecNumber>
    </recommendedName>
</protein>
<gene>
    <name evidence="2" type="ORF">GCM10011520_37450</name>
</gene>
<keyword evidence="1" id="KW-0479">Metal-binding</keyword>
<dbReference type="Gene3D" id="1.10.1370.30">
    <property type="match status" value="1"/>
</dbReference>
<dbReference type="GO" id="GO:0004180">
    <property type="term" value="F:carboxypeptidase activity"/>
    <property type="evidence" value="ECO:0007669"/>
    <property type="project" value="UniProtKB-KW"/>
</dbReference>
<comment type="function">
    <text evidence="1">Broad specificity carboxypetidase that releases amino acids sequentially from the C-terminus, including neutral, aromatic, polar and basic residues.</text>
</comment>
<dbReference type="PROSITE" id="PS52034">
    <property type="entry name" value="PEPTIDASE_M32"/>
    <property type="match status" value="1"/>
</dbReference>
<keyword evidence="3" id="KW-1185">Reference proteome</keyword>
<dbReference type="PRINTS" id="PR00998">
    <property type="entry name" value="CRBOXYPTASET"/>
</dbReference>
<dbReference type="PIRSF" id="PIRSF006615">
    <property type="entry name" value="Zn_crbxpep_Taq"/>
    <property type="match status" value="1"/>
</dbReference>
<keyword evidence="1" id="KW-0482">Metalloprotease</keyword>
<comment type="similarity">
    <text evidence="1">Belongs to the peptidase M32 family.</text>
</comment>
<sequence length="505" mass="57417">MHANILEQTMTAKTEYQQLCQHFRTISHFEHFSALGDWDQATMMPMGGSEARSEAMAELALHIHSLKTSPRLAEWLDGAEAKAAELSIEQRANLREMRWHYAQAIAVPGDLVQAKTLAGYRCENQWREQRHNNDWQGFRPNLEAVIALVREEAQARAAHTGKAGYDALLDRFEPGMTCKRLETTLGAVRDWLPELIQKVKHKQLHQSYKSSAGDYPIADQKLLGREVMQYLGFDFNQGRLDVSSHPFCGGVPGDIRLTSRYTENDFIAALTSTIHETGHARYEQALPKDWRGQPAGMSRSMGIHESQSLFFEMQLGGSRAFISKLYPRIRRHLDCPVSAHELIDNITRVKPGLIRVDADEVTYPAHILLRFEAEQAFIDGSLEVKDLPDFWDQKMQQYLGLSTAGNYKDGCMQDIHWTLGELGYFPSYTLGAMYAAQLRFAMEAELGPIEALLSQDKLGQICDWLDEKIWSKGCLLETDELIRSATGQSLDPNFLQRHLQQRYLD</sequence>
<evidence type="ECO:0000256" key="1">
    <source>
        <dbReference type="PIRNR" id="PIRNR006615"/>
    </source>
</evidence>
<evidence type="ECO:0000313" key="3">
    <source>
        <dbReference type="Proteomes" id="UP000606498"/>
    </source>
</evidence>
<dbReference type="PANTHER" id="PTHR34217">
    <property type="entry name" value="METAL-DEPENDENT CARBOXYPEPTIDASE"/>
    <property type="match status" value="1"/>
</dbReference>
<dbReference type="InterPro" id="IPR001333">
    <property type="entry name" value="Peptidase_M32_Taq"/>
</dbReference>
<name>A0ABQ1THJ4_9GAMM</name>
<organism evidence="2 3">
    <name type="scientific">Shewanella carassii</name>
    <dbReference type="NCBI Taxonomy" id="1987584"/>
    <lineage>
        <taxon>Bacteria</taxon>
        <taxon>Pseudomonadati</taxon>
        <taxon>Pseudomonadota</taxon>
        <taxon>Gammaproteobacteria</taxon>
        <taxon>Alteromonadales</taxon>
        <taxon>Shewanellaceae</taxon>
        <taxon>Shewanella</taxon>
    </lineage>
</organism>
<comment type="caution">
    <text evidence="2">The sequence shown here is derived from an EMBL/GenBank/DDBJ whole genome shotgun (WGS) entry which is preliminary data.</text>
</comment>
<dbReference type="EMBL" id="BMKO01000015">
    <property type="protein sequence ID" value="GGE93571.1"/>
    <property type="molecule type" value="Genomic_DNA"/>
</dbReference>